<dbReference type="RefSeq" id="WP_112112079.1">
    <property type="nucleotide sequence ID" value="NZ_QLSZ01000001.1"/>
</dbReference>
<organism evidence="4 5">
    <name type="scientific">Flavobacterium aciduliphilum</name>
    <dbReference type="NCBI Taxonomy" id="1101402"/>
    <lineage>
        <taxon>Bacteria</taxon>
        <taxon>Pseudomonadati</taxon>
        <taxon>Bacteroidota</taxon>
        <taxon>Flavobacteriia</taxon>
        <taxon>Flavobacteriales</taxon>
        <taxon>Flavobacteriaceae</taxon>
        <taxon>Flavobacterium</taxon>
    </lineage>
</organism>
<keyword evidence="5" id="KW-1185">Reference proteome</keyword>
<name>A0A328YQT4_9FLAO</name>
<feature type="chain" id="PRO_5016444917" evidence="2">
    <location>
        <begin position="22"/>
        <end position="303"/>
    </location>
</feature>
<protein>
    <submittedName>
        <fullName evidence="4">Putative secreted protein (Por secretion system target)</fullName>
    </submittedName>
</protein>
<feature type="signal peptide" evidence="2">
    <location>
        <begin position="1"/>
        <end position="21"/>
    </location>
</feature>
<dbReference type="OrthoDB" id="9811934at2"/>
<dbReference type="InterPro" id="IPR026444">
    <property type="entry name" value="Secre_tail"/>
</dbReference>
<proteinExistence type="predicted"/>
<gene>
    <name evidence="4" type="ORF">CLV55_101428</name>
</gene>
<dbReference type="NCBIfam" id="TIGR04183">
    <property type="entry name" value="Por_Secre_tail"/>
    <property type="match status" value="1"/>
</dbReference>
<evidence type="ECO:0000259" key="3">
    <source>
        <dbReference type="Pfam" id="PF18962"/>
    </source>
</evidence>
<feature type="domain" description="Secretion system C-terminal sorting" evidence="3">
    <location>
        <begin position="236"/>
        <end position="301"/>
    </location>
</feature>
<sequence>MKKILLYFKIALLLVTTSSTAQTYYSHYLDGTSEWRYFRLDPPDPNLNYYGKFYRTIFFDGTEDYDGYTYYREKMFTVIKYYDQSTDQLLQTDEYYPTTYNLVREDAQGRFYHRGYTDYTIEEMYQDNSPIQNSQVGDTFPSLPDFNFGACPVVTIEQLSIAGLNLKKLMGNNGPHGGLVEGVGVLGQACNGGGNDLVCYTKQGESLIFEPGTDCSIFPIPVRLATETFLNKPISIYPNPTIGIINIDSNDNIEQLELYNYQGKKLQLLKNTKAIDLSNYPQGIYLLKIQTEAGLQTKCVIKN</sequence>
<dbReference type="Pfam" id="PF18962">
    <property type="entry name" value="Por_Secre_tail"/>
    <property type="match status" value="1"/>
</dbReference>
<evidence type="ECO:0000313" key="4">
    <source>
        <dbReference type="EMBL" id="RAR75724.1"/>
    </source>
</evidence>
<evidence type="ECO:0000256" key="2">
    <source>
        <dbReference type="SAM" id="SignalP"/>
    </source>
</evidence>
<dbReference type="Proteomes" id="UP000248840">
    <property type="component" value="Unassembled WGS sequence"/>
</dbReference>
<dbReference type="AlphaFoldDB" id="A0A328YQT4"/>
<reference evidence="4 5" key="1">
    <citation type="submission" date="2018-06" db="EMBL/GenBank/DDBJ databases">
        <title>Genomic Encyclopedia of Archaeal and Bacterial Type Strains, Phase II (KMG-II): from individual species to whole genera.</title>
        <authorList>
            <person name="Goeker M."/>
        </authorList>
    </citation>
    <scope>NUCLEOTIDE SEQUENCE [LARGE SCALE GENOMIC DNA]</scope>
    <source>
        <strain evidence="4 5">DSM 25663</strain>
    </source>
</reference>
<dbReference type="EMBL" id="QLSZ01000001">
    <property type="protein sequence ID" value="RAR75724.1"/>
    <property type="molecule type" value="Genomic_DNA"/>
</dbReference>
<comment type="caution">
    <text evidence="4">The sequence shown here is derived from an EMBL/GenBank/DDBJ whole genome shotgun (WGS) entry which is preliminary data.</text>
</comment>
<keyword evidence="1 2" id="KW-0732">Signal</keyword>
<evidence type="ECO:0000256" key="1">
    <source>
        <dbReference type="ARBA" id="ARBA00022729"/>
    </source>
</evidence>
<accession>A0A328YQT4</accession>
<evidence type="ECO:0000313" key="5">
    <source>
        <dbReference type="Proteomes" id="UP000248840"/>
    </source>
</evidence>